<proteinExistence type="predicted"/>
<evidence type="ECO:0000313" key="2">
    <source>
        <dbReference type="EMBL" id="PJB47070.1"/>
    </source>
</evidence>
<dbReference type="AlphaFoldDB" id="A0A2M8BT96"/>
<comment type="caution">
    <text evidence="2">The sequence shown here is derived from an EMBL/GenBank/DDBJ whole genome shotgun (WGS) entry which is preliminary data.</text>
</comment>
<keyword evidence="1" id="KW-1133">Transmembrane helix</keyword>
<dbReference type="Proteomes" id="UP000231196">
    <property type="component" value="Unassembled WGS sequence"/>
</dbReference>
<gene>
    <name evidence="2" type="ORF">CO104_04610</name>
</gene>
<protein>
    <submittedName>
        <fullName evidence="2">Uncharacterized protein</fullName>
    </submittedName>
</protein>
<sequence>MNSDKKFRSQLVIFLMSLIASVFLGFFLSHWSVVLGVLAGLLLFGTAMYIAVKNPNSFFEKW</sequence>
<keyword evidence="1" id="KW-0812">Transmembrane</keyword>
<name>A0A2M8BT96_9BACT</name>
<reference evidence="3" key="1">
    <citation type="submission" date="2017-09" db="EMBL/GenBank/DDBJ databases">
        <title>Depth-based differentiation of microbial function through sediment-hosted aquifers and enrichment of novel symbionts in the deep terrestrial subsurface.</title>
        <authorList>
            <person name="Probst A.J."/>
            <person name="Ladd B."/>
            <person name="Jarett J.K."/>
            <person name="Geller-Mcgrath D.E."/>
            <person name="Sieber C.M.K."/>
            <person name="Emerson J.B."/>
            <person name="Anantharaman K."/>
            <person name="Thomas B.C."/>
            <person name="Malmstrom R."/>
            <person name="Stieglmeier M."/>
            <person name="Klingl A."/>
            <person name="Woyke T."/>
            <person name="Ryan C.M."/>
            <person name="Banfield J.F."/>
        </authorList>
    </citation>
    <scope>NUCLEOTIDE SEQUENCE [LARGE SCALE GENOMIC DNA]</scope>
</reference>
<feature type="transmembrane region" description="Helical" evidence="1">
    <location>
        <begin position="34"/>
        <end position="52"/>
    </location>
</feature>
<organism evidence="2 3">
    <name type="scientific">Candidatus Collierbacteria bacterium CG_4_9_14_3_um_filter_43_16</name>
    <dbReference type="NCBI Taxonomy" id="1974532"/>
    <lineage>
        <taxon>Bacteria</taxon>
        <taxon>Candidatus Collieribacteriota</taxon>
    </lineage>
</organism>
<keyword evidence="1" id="KW-0472">Membrane</keyword>
<dbReference type="EMBL" id="PFUC01000089">
    <property type="protein sequence ID" value="PJB47070.1"/>
    <property type="molecule type" value="Genomic_DNA"/>
</dbReference>
<evidence type="ECO:0000313" key="3">
    <source>
        <dbReference type="Proteomes" id="UP000231196"/>
    </source>
</evidence>
<evidence type="ECO:0000256" key="1">
    <source>
        <dbReference type="SAM" id="Phobius"/>
    </source>
</evidence>
<accession>A0A2M8BT96</accession>
<feature type="transmembrane region" description="Helical" evidence="1">
    <location>
        <begin position="12"/>
        <end position="28"/>
    </location>
</feature>